<dbReference type="CDD" id="cd12148">
    <property type="entry name" value="fungal_TF_MHR"/>
    <property type="match status" value="1"/>
</dbReference>
<dbReference type="PROSITE" id="PS50048">
    <property type="entry name" value="ZN2_CY6_FUNGAL_2"/>
    <property type="match status" value="1"/>
</dbReference>
<keyword evidence="6" id="KW-1185">Reference proteome</keyword>
<dbReference type="GO" id="GO:0003677">
    <property type="term" value="F:DNA binding"/>
    <property type="evidence" value="ECO:0007669"/>
    <property type="project" value="InterPro"/>
</dbReference>
<dbReference type="InterPro" id="IPR053187">
    <property type="entry name" value="Notoamide_regulator"/>
</dbReference>
<keyword evidence="2" id="KW-0539">Nucleus</keyword>
<evidence type="ECO:0000256" key="2">
    <source>
        <dbReference type="ARBA" id="ARBA00023242"/>
    </source>
</evidence>
<dbReference type="InterPro" id="IPR036864">
    <property type="entry name" value="Zn2-C6_fun-type_DNA-bd_sf"/>
</dbReference>
<dbReference type="Pfam" id="PF04082">
    <property type="entry name" value="Fungal_trans"/>
    <property type="match status" value="1"/>
</dbReference>
<comment type="caution">
    <text evidence="5">The sequence shown here is derived from an EMBL/GenBank/DDBJ whole genome shotgun (WGS) entry which is preliminary data.</text>
</comment>
<dbReference type="CDD" id="cd00067">
    <property type="entry name" value="GAL4"/>
    <property type="match status" value="1"/>
</dbReference>
<dbReference type="Proteomes" id="UP001148614">
    <property type="component" value="Unassembled WGS sequence"/>
</dbReference>
<sequence length="598" mass="67598">MTGRPLVPLQPKPNTFGDDAEPNPPPPRPRKGRSAVLVACEPCRRLKAKCDGERPSCHRCRTRGQDCVYELPHDAQSRSLARKEIANRLQLENSELRSLLHHLSSRPEAEAHDIYRRLRTTVDPIALIHSIKQAELLLPVGERDGDELAMLRQLDANALEESVIKVPAQPWTSVSGDGIVSELLSSWFKWDDGFLYPFVDRECFLRDIHSANPQNATYCSPFLVNAICAYRSYFSETVETVRRTTKKCLKEQFLAESIKHCGSTLPTLPTIQALWIMFSISFLKGDDRNGSLYRFASYVLFLRTFRGTDILQTPKIPCPYLEDMYGNTTNVDIFDRPFTAASTQPPYVSGAIGTLCRVAVLVSEILTYGQDTKDRQEAGPEQQDNITKRTEFLVRLQAIDNSLPSSLRHDQNFTPSTCFLRVVINTALYAAVRTLHSDIVLDKLNGMTVDDLRLRTSELDIQLMEQYFARWSTRAFSIMAFLGPLNAGTVLVPMLPDERAAQLFPRVCKLMHSLSAHVPLATYVLKGWEAALWAKRVEIPASARPYFDNLDTAREELIEVSTSLVVTHIPPDESILAKQWDDGELGFLLQKWSDMRLE</sequence>
<dbReference type="GO" id="GO:0008270">
    <property type="term" value="F:zinc ion binding"/>
    <property type="evidence" value="ECO:0007669"/>
    <property type="project" value="InterPro"/>
</dbReference>
<dbReference type="GO" id="GO:0000981">
    <property type="term" value="F:DNA-binding transcription factor activity, RNA polymerase II-specific"/>
    <property type="evidence" value="ECO:0007669"/>
    <property type="project" value="InterPro"/>
</dbReference>
<evidence type="ECO:0000313" key="5">
    <source>
        <dbReference type="EMBL" id="KAJ3566189.1"/>
    </source>
</evidence>
<dbReference type="PANTHER" id="PTHR47256">
    <property type="entry name" value="ZN(II)2CYS6 TRANSCRIPTION FACTOR (EUROFUNG)-RELATED"/>
    <property type="match status" value="1"/>
</dbReference>
<feature type="domain" description="Zn(2)-C6 fungal-type" evidence="4">
    <location>
        <begin position="39"/>
        <end position="69"/>
    </location>
</feature>
<dbReference type="PROSITE" id="PS00463">
    <property type="entry name" value="ZN2_CY6_FUNGAL_1"/>
    <property type="match status" value="1"/>
</dbReference>
<dbReference type="Gene3D" id="4.10.240.10">
    <property type="entry name" value="Zn(2)-C6 fungal-type DNA-binding domain"/>
    <property type="match status" value="1"/>
</dbReference>
<gene>
    <name evidence="5" type="ORF">NPX13_g7231</name>
</gene>
<dbReference type="EMBL" id="JANPWZ010001388">
    <property type="protein sequence ID" value="KAJ3566189.1"/>
    <property type="molecule type" value="Genomic_DNA"/>
</dbReference>
<proteinExistence type="predicted"/>
<organism evidence="5 6">
    <name type="scientific">Xylaria arbuscula</name>
    <dbReference type="NCBI Taxonomy" id="114810"/>
    <lineage>
        <taxon>Eukaryota</taxon>
        <taxon>Fungi</taxon>
        <taxon>Dikarya</taxon>
        <taxon>Ascomycota</taxon>
        <taxon>Pezizomycotina</taxon>
        <taxon>Sordariomycetes</taxon>
        <taxon>Xylariomycetidae</taxon>
        <taxon>Xylariales</taxon>
        <taxon>Xylariaceae</taxon>
        <taxon>Xylaria</taxon>
    </lineage>
</organism>
<dbReference type="SMART" id="SM00066">
    <property type="entry name" value="GAL4"/>
    <property type="match status" value="1"/>
</dbReference>
<keyword evidence="1" id="KW-0479">Metal-binding</keyword>
<dbReference type="PANTHER" id="PTHR47256:SF1">
    <property type="entry name" value="ZN(II)2CYS6 TRANSCRIPTION FACTOR (EUROFUNG)"/>
    <property type="match status" value="1"/>
</dbReference>
<dbReference type="VEuPathDB" id="FungiDB:F4678DRAFT_198889"/>
<accession>A0A9W8TLD9</accession>
<evidence type="ECO:0000313" key="6">
    <source>
        <dbReference type="Proteomes" id="UP001148614"/>
    </source>
</evidence>
<evidence type="ECO:0000256" key="1">
    <source>
        <dbReference type="ARBA" id="ARBA00022723"/>
    </source>
</evidence>
<dbReference type="InterPro" id="IPR001138">
    <property type="entry name" value="Zn2Cys6_DnaBD"/>
</dbReference>
<evidence type="ECO:0000256" key="3">
    <source>
        <dbReference type="SAM" id="MobiDB-lite"/>
    </source>
</evidence>
<protein>
    <recommendedName>
        <fullName evidence="4">Zn(2)-C6 fungal-type domain-containing protein</fullName>
    </recommendedName>
</protein>
<dbReference type="AlphaFoldDB" id="A0A9W8TLD9"/>
<dbReference type="GO" id="GO:0006351">
    <property type="term" value="P:DNA-templated transcription"/>
    <property type="evidence" value="ECO:0007669"/>
    <property type="project" value="InterPro"/>
</dbReference>
<feature type="region of interest" description="Disordered" evidence="3">
    <location>
        <begin position="1"/>
        <end position="33"/>
    </location>
</feature>
<dbReference type="InterPro" id="IPR007219">
    <property type="entry name" value="XnlR_reg_dom"/>
</dbReference>
<dbReference type="Pfam" id="PF00172">
    <property type="entry name" value="Zn_clus"/>
    <property type="match status" value="1"/>
</dbReference>
<name>A0A9W8TLD9_9PEZI</name>
<evidence type="ECO:0000259" key="4">
    <source>
        <dbReference type="PROSITE" id="PS50048"/>
    </source>
</evidence>
<reference evidence="5" key="1">
    <citation type="submission" date="2022-07" db="EMBL/GenBank/DDBJ databases">
        <title>Genome Sequence of Xylaria arbuscula.</title>
        <authorList>
            <person name="Buettner E."/>
        </authorList>
    </citation>
    <scope>NUCLEOTIDE SEQUENCE</scope>
    <source>
        <strain evidence="5">VT107</strain>
    </source>
</reference>
<dbReference type="SUPFAM" id="SSF57701">
    <property type="entry name" value="Zn2/Cys6 DNA-binding domain"/>
    <property type="match status" value="1"/>
</dbReference>